<sequence length="98" mass="11461">MNKAIYQRLEDLHNVLAYCSELQSCGKIYVFKTLERVCINQERGSLLSQLNNDNFPHQVRTYKVPPHIEVKVKFTLEKIQATSWGGFNQEQFFNHGET</sequence>
<keyword evidence="2" id="KW-1185">Reference proteome</keyword>
<evidence type="ECO:0000313" key="2">
    <source>
        <dbReference type="Proteomes" id="UP000675047"/>
    </source>
</evidence>
<dbReference type="EMBL" id="JAGFBV010000005">
    <property type="protein sequence ID" value="MBP4137426.1"/>
    <property type="molecule type" value="Genomic_DNA"/>
</dbReference>
<organism evidence="1 2">
    <name type="scientific">Flavobacterium geliluteum</name>
    <dbReference type="NCBI Taxonomy" id="2816120"/>
    <lineage>
        <taxon>Bacteria</taxon>
        <taxon>Pseudomonadati</taxon>
        <taxon>Bacteroidota</taxon>
        <taxon>Flavobacteriia</taxon>
        <taxon>Flavobacteriales</taxon>
        <taxon>Flavobacteriaceae</taxon>
        <taxon>Flavobacterium</taxon>
    </lineage>
</organism>
<dbReference type="RefSeq" id="WP_210665458.1">
    <property type="nucleotide sequence ID" value="NZ_JAGFBV010000005.1"/>
</dbReference>
<dbReference type="AlphaFoldDB" id="A0A941AX15"/>
<evidence type="ECO:0000313" key="1">
    <source>
        <dbReference type="EMBL" id="MBP4137426.1"/>
    </source>
</evidence>
<protein>
    <submittedName>
        <fullName evidence="1">Uncharacterized protein</fullName>
    </submittedName>
</protein>
<reference evidence="1 2" key="1">
    <citation type="submission" date="2021-03" db="EMBL/GenBank/DDBJ databases">
        <title>Flavobacterium Flabelliformis Sp. Nov. And Flavobacterium Geliluteum Sp. Nov., Two Novel Multidrug Resistant Psychrophilic Species Isolated From Antarctica.</title>
        <authorList>
            <person name="Kralova S."/>
            <person name="Busse H.J."/>
            <person name="Bezdicek M."/>
            <person name="Nykrynova M."/>
            <person name="Kroupova E."/>
            <person name="Krsek D."/>
            <person name="Sedlacek I."/>
        </authorList>
    </citation>
    <scope>NUCLEOTIDE SEQUENCE [LARGE SCALE GENOMIC DNA]</scope>
    <source>
        <strain evidence="1 2">P7388</strain>
    </source>
</reference>
<accession>A0A941AX15</accession>
<gene>
    <name evidence="1" type="ORF">J3495_04940</name>
</gene>
<comment type="caution">
    <text evidence="1">The sequence shown here is derived from an EMBL/GenBank/DDBJ whole genome shotgun (WGS) entry which is preliminary data.</text>
</comment>
<proteinExistence type="predicted"/>
<dbReference type="Proteomes" id="UP000675047">
    <property type="component" value="Unassembled WGS sequence"/>
</dbReference>
<name>A0A941AX15_9FLAO</name>